<dbReference type="AlphaFoldDB" id="A0A2P5HH44"/>
<reference evidence="1" key="1">
    <citation type="submission" date="2017-09" db="EMBL/GenBank/DDBJ databases">
        <title>Polyketide synthases of a Diaporthe helianthi virulent isolate.</title>
        <authorList>
            <person name="Baroncelli R."/>
        </authorList>
    </citation>
    <scope>NUCLEOTIDE SEQUENCE [LARGE SCALE GENOMIC DNA]</scope>
    <source>
        <strain evidence="1">7/96</strain>
    </source>
</reference>
<dbReference type="PANTHER" id="PTHR35408">
    <property type="entry name" value="CHROMOSOME 15, WHOLE GENOME SHOTGUN SEQUENCE"/>
    <property type="match status" value="1"/>
</dbReference>
<sequence>MNMAESIGHGFWYAEQQKGEFGSALHLGNLGRLLAIFLGGLSLHVSQAILSHMFEIDMTWGSTSKEVEFSNFCIEVPRVIKKVYNCLLSQL</sequence>
<evidence type="ECO:0000313" key="1">
    <source>
        <dbReference type="EMBL" id="POS69564.1"/>
    </source>
</evidence>
<dbReference type="OrthoDB" id="38531at2759"/>
<comment type="caution">
    <text evidence="1">The sequence shown here is derived from an EMBL/GenBank/DDBJ whole genome shotgun (WGS) entry which is preliminary data.</text>
</comment>
<name>A0A2P5HH44_DIAHE</name>
<dbReference type="EMBL" id="MAVT02002165">
    <property type="protein sequence ID" value="POS69564.1"/>
    <property type="molecule type" value="Genomic_DNA"/>
</dbReference>
<proteinExistence type="predicted"/>
<protein>
    <submittedName>
        <fullName evidence="1">Uncharacterized protein</fullName>
    </submittedName>
</protein>
<keyword evidence="2" id="KW-1185">Reference proteome</keyword>
<dbReference type="InParanoid" id="A0A2P5HH44"/>
<evidence type="ECO:0000313" key="2">
    <source>
        <dbReference type="Proteomes" id="UP000094444"/>
    </source>
</evidence>
<dbReference type="Proteomes" id="UP000094444">
    <property type="component" value="Unassembled WGS sequence"/>
</dbReference>
<organism evidence="1 2">
    <name type="scientific">Diaporthe helianthi</name>
    <dbReference type="NCBI Taxonomy" id="158607"/>
    <lineage>
        <taxon>Eukaryota</taxon>
        <taxon>Fungi</taxon>
        <taxon>Dikarya</taxon>
        <taxon>Ascomycota</taxon>
        <taxon>Pezizomycotina</taxon>
        <taxon>Sordariomycetes</taxon>
        <taxon>Sordariomycetidae</taxon>
        <taxon>Diaporthales</taxon>
        <taxon>Diaporthaceae</taxon>
        <taxon>Diaporthe</taxon>
    </lineage>
</organism>
<accession>A0A2P5HH44</accession>
<gene>
    <name evidence="1" type="ORF">DHEL01_v212042</name>
</gene>
<dbReference type="STRING" id="158607.A0A2P5HH44"/>
<dbReference type="PANTHER" id="PTHR35408:SF3">
    <property type="entry name" value="GLYCOSYLTRANSFERASE 2-LIKE DOMAIN-CONTAINING PROTEIN"/>
    <property type="match status" value="1"/>
</dbReference>